<evidence type="ECO:0000313" key="3">
    <source>
        <dbReference type="Proteomes" id="UP000502508"/>
    </source>
</evidence>
<evidence type="ECO:0000256" key="1">
    <source>
        <dbReference type="SAM" id="MobiDB-lite"/>
    </source>
</evidence>
<organism evidence="2 3">
    <name type="scientific">Phytohabitans flavus</name>
    <dbReference type="NCBI Taxonomy" id="1076124"/>
    <lineage>
        <taxon>Bacteria</taxon>
        <taxon>Bacillati</taxon>
        <taxon>Actinomycetota</taxon>
        <taxon>Actinomycetes</taxon>
        <taxon>Micromonosporales</taxon>
        <taxon>Micromonosporaceae</taxon>
    </lineage>
</organism>
<feature type="compositionally biased region" description="Basic residues" evidence="1">
    <location>
        <begin position="30"/>
        <end position="42"/>
    </location>
</feature>
<feature type="compositionally biased region" description="Polar residues" evidence="1">
    <location>
        <begin position="1"/>
        <end position="12"/>
    </location>
</feature>
<name>A0A6F8XU33_9ACTN</name>
<dbReference type="Proteomes" id="UP000502508">
    <property type="component" value="Chromosome"/>
</dbReference>
<dbReference type="EMBL" id="AP022870">
    <property type="protein sequence ID" value="BCB77344.1"/>
    <property type="molecule type" value="Genomic_DNA"/>
</dbReference>
<reference evidence="2 3" key="2">
    <citation type="submission" date="2020-03" db="EMBL/GenBank/DDBJ databases">
        <authorList>
            <person name="Ichikawa N."/>
            <person name="Kimura A."/>
            <person name="Kitahashi Y."/>
            <person name="Uohara A."/>
        </authorList>
    </citation>
    <scope>NUCLEOTIDE SEQUENCE [LARGE SCALE GENOMIC DNA]</scope>
    <source>
        <strain evidence="2 3">NBRC 107702</strain>
    </source>
</reference>
<evidence type="ECO:0000313" key="2">
    <source>
        <dbReference type="EMBL" id="BCB77344.1"/>
    </source>
</evidence>
<keyword evidence="3" id="KW-1185">Reference proteome</keyword>
<reference evidence="2 3" key="1">
    <citation type="submission" date="2020-03" db="EMBL/GenBank/DDBJ databases">
        <title>Whole genome shotgun sequence of Phytohabitans flavus NBRC 107702.</title>
        <authorList>
            <person name="Komaki H."/>
            <person name="Tamura T."/>
        </authorList>
    </citation>
    <scope>NUCLEOTIDE SEQUENCE [LARGE SCALE GENOMIC DNA]</scope>
    <source>
        <strain evidence="2 3">NBRC 107702</strain>
    </source>
</reference>
<sequence>MRRNPLSAQDPPQATPLGALPSPGPLSPNAKKKRNRNPKPNRGRTTSTPIMIQTKSLILLPPTTVEAGKTGILLPPGPWEGCAHASAPTDASRVGRVLEGNGASAREPSPALLPGQA</sequence>
<protein>
    <submittedName>
        <fullName evidence="2">Uncharacterized protein</fullName>
    </submittedName>
</protein>
<dbReference type="KEGG" id="pfla:Pflav_037540"/>
<gene>
    <name evidence="2" type="ORF">Pflav_037540</name>
</gene>
<feature type="region of interest" description="Disordered" evidence="1">
    <location>
        <begin position="1"/>
        <end position="52"/>
    </location>
</feature>
<accession>A0A6F8XU33</accession>
<dbReference type="AlphaFoldDB" id="A0A6F8XU33"/>
<proteinExistence type="predicted"/>